<keyword evidence="7 8" id="KW-0449">Lipoprotein</keyword>
<keyword evidence="3" id="KW-0732">Signal</keyword>
<geneLocation type="plasmid" evidence="10">
    <name>unnamed</name>
</geneLocation>
<evidence type="ECO:0000313" key="10">
    <source>
        <dbReference type="EMBL" id="AHH11450.1"/>
    </source>
</evidence>
<protein>
    <recommendedName>
        <fullName evidence="8">Variable large protein</fullName>
    </recommendedName>
</protein>
<evidence type="ECO:0000256" key="2">
    <source>
        <dbReference type="ARBA" id="ARBA00004459"/>
    </source>
</evidence>
<keyword evidence="4 8" id="KW-0472">Membrane</keyword>
<evidence type="ECO:0000256" key="5">
    <source>
        <dbReference type="ARBA" id="ARBA00023139"/>
    </source>
</evidence>
<feature type="region of interest" description="Disordered" evidence="9">
    <location>
        <begin position="181"/>
        <end position="211"/>
    </location>
</feature>
<dbReference type="EMBL" id="CP005754">
    <property type="protein sequence ID" value="AHH11450.1"/>
    <property type="molecule type" value="Genomic_DNA"/>
</dbReference>
<evidence type="ECO:0000256" key="4">
    <source>
        <dbReference type="ARBA" id="ARBA00023136"/>
    </source>
</evidence>
<dbReference type="GO" id="GO:0009279">
    <property type="term" value="C:cell outer membrane"/>
    <property type="evidence" value="ECO:0007669"/>
    <property type="project" value="UniProtKB-SubCell"/>
</dbReference>
<dbReference type="OrthoDB" id="352883at2"/>
<dbReference type="AlphaFoldDB" id="W5SX24"/>
<gene>
    <name evidence="10" type="ORF">BCO_0013506</name>
</gene>
<keyword evidence="5 8" id="KW-0564">Palmitate</keyword>
<dbReference type="PROSITE" id="PS51257">
    <property type="entry name" value="PROKAR_LIPOPROTEIN"/>
    <property type="match status" value="1"/>
</dbReference>
<evidence type="ECO:0000256" key="7">
    <source>
        <dbReference type="ARBA" id="ARBA00023288"/>
    </source>
</evidence>
<comment type="function">
    <text evidence="1 8">The Vlp and Vsp proteins are antigenically distinct proteins, only one vlp or vsp gene is transcriptionally active at any one time. Switching between these genes is a mechanism of host immune response evasion.</text>
</comment>
<evidence type="ECO:0000256" key="3">
    <source>
        <dbReference type="ARBA" id="ARBA00022729"/>
    </source>
</evidence>
<evidence type="ECO:0000256" key="9">
    <source>
        <dbReference type="SAM" id="MobiDB-lite"/>
    </source>
</evidence>
<dbReference type="InterPro" id="IPR000680">
    <property type="entry name" value="Borrelia_lipo"/>
</dbReference>
<keyword evidence="6 8" id="KW-0998">Cell outer membrane</keyword>
<dbReference type="Pfam" id="PF00921">
    <property type="entry name" value="Lipoprotein_2"/>
    <property type="match status" value="1"/>
</dbReference>
<sequence>MKINIKNIRVRSICATLFISLFLSCNNGVIEELEKRNIFLSSLANLGNDFLNIFTSFGDTIGSSLGFNAETKKSGVRDYFKKVHDTVKSTKDKLEKLVADMKTKDNPNATETEAAVTALNEKLTKIIEGAKTVSDAIGDIAKQLIANVADQRSPAGVKGDNIDSIVTGIKSIVEVVLKDNGSAQAGDTNGPVKDGDGQAGTARGSSIGTDGDARHLFANNQAGAAVTNTAKAAKDAAKVVGAVTGADILKAMIQDSGNASKLASNNDSDHTNIVTTITNTGDAEIAGGIALRAMAKNGTFASVASIPVGTKKAIEDAAVSAITKTLNILTIAIRKTVDKGFKTVKDAMKLGDHDSSLTADKGGAS</sequence>
<organism evidence="10">
    <name type="scientific">Borrelia coriaceae ATCC 43381</name>
    <dbReference type="NCBI Taxonomy" id="1408429"/>
    <lineage>
        <taxon>Bacteria</taxon>
        <taxon>Pseudomonadati</taxon>
        <taxon>Spirochaetota</taxon>
        <taxon>Spirochaetia</taxon>
        <taxon>Spirochaetales</taxon>
        <taxon>Borreliaceae</taxon>
        <taxon>Borrelia</taxon>
    </lineage>
</organism>
<evidence type="ECO:0000256" key="1">
    <source>
        <dbReference type="ARBA" id="ARBA00003932"/>
    </source>
</evidence>
<name>W5SX24_9SPIR</name>
<accession>W5SX24</accession>
<evidence type="ECO:0000256" key="8">
    <source>
        <dbReference type="RuleBase" id="RU363105"/>
    </source>
</evidence>
<comment type="subcellular location">
    <subcellularLocation>
        <location evidence="2 8">Cell outer membrane</location>
        <topology evidence="2 8">Lipid-anchor</topology>
    </subcellularLocation>
</comment>
<dbReference type="SUPFAM" id="SSF74748">
    <property type="entry name" value="Variable surface antigen VlsE"/>
    <property type="match status" value="1"/>
</dbReference>
<evidence type="ECO:0000256" key="6">
    <source>
        <dbReference type="ARBA" id="ARBA00023237"/>
    </source>
</evidence>
<dbReference type="HOGENOM" id="CLU_054711_0_1_12"/>
<proteinExistence type="predicted"/>
<dbReference type="RefSeq" id="WP_038365050.1">
    <property type="nucleotide sequence ID" value="NZ_CP005754.1"/>
</dbReference>
<reference evidence="10" key="1">
    <citation type="submission" date="2013-04" db="EMBL/GenBank/DDBJ databases">
        <title>Comparative Genomics of Relapsing Fever Spirochetes.</title>
        <authorList>
            <person name="Schwan T.G."/>
            <person name="Raffel S.J."/>
            <person name="Porcella S.F."/>
            <person name="Martens C.A."/>
            <person name="Bruno D.P."/>
            <person name="Ricklefs S.M."/>
            <person name="Barbian K.B."/>
        </authorList>
    </citation>
    <scope>NUCLEOTIDE SEQUENCE</scope>
    <source>
        <strain evidence="10">Co53</strain>
        <plasmid evidence="10">unnamed</plasmid>
    </source>
</reference>
<keyword evidence="10" id="KW-0614">Plasmid</keyword>